<name>A0AAW0E8C5_9AGAR</name>
<reference evidence="3 4" key="1">
    <citation type="submission" date="2024-01" db="EMBL/GenBank/DDBJ databases">
        <title>A draft genome for a cacao thread blight-causing isolate of Paramarasmius palmivorus.</title>
        <authorList>
            <person name="Baruah I.K."/>
            <person name="Bukari Y."/>
            <person name="Amoako-Attah I."/>
            <person name="Meinhardt L.W."/>
            <person name="Bailey B.A."/>
            <person name="Cohen S.P."/>
        </authorList>
    </citation>
    <scope>NUCLEOTIDE SEQUENCE [LARGE SCALE GENOMIC DNA]</scope>
    <source>
        <strain evidence="3 4">GH-12</strain>
    </source>
</reference>
<feature type="compositionally biased region" description="Polar residues" evidence="1">
    <location>
        <begin position="18"/>
        <end position="28"/>
    </location>
</feature>
<keyword evidence="4" id="KW-1185">Reference proteome</keyword>
<evidence type="ECO:0000313" key="3">
    <source>
        <dbReference type="EMBL" id="KAK7060274.1"/>
    </source>
</evidence>
<protein>
    <submittedName>
        <fullName evidence="3">Uncharacterized protein</fullName>
    </submittedName>
</protein>
<evidence type="ECO:0000313" key="4">
    <source>
        <dbReference type="Proteomes" id="UP001383192"/>
    </source>
</evidence>
<evidence type="ECO:0000256" key="2">
    <source>
        <dbReference type="SAM" id="Phobius"/>
    </source>
</evidence>
<proteinExistence type="predicted"/>
<organism evidence="3 4">
    <name type="scientific">Paramarasmius palmivorus</name>
    <dbReference type="NCBI Taxonomy" id="297713"/>
    <lineage>
        <taxon>Eukaryota</taxon>
        <taxon>Fungi</taxon>
        <taxon>Dikarya</taxon>
        <taxon>Basidiomycota</taxon>
        <taxon>Agaricomycotina</taxon>
        <taxon>Agaricomycetes</taxon>
        <taxon>Agaricomycetidae</taxon>
        <taxon>Agaricales</taxon>
        <taxon>Marasmiineae</taxon>
        <taxon>Marasmiaceae</taxon>
        <taxon>Paramarasmius</taxon>
    </lineage>
</organism>
<comment type="caution">
    <text evidence="3">The sequence shown here is derived from an EMBL/GenBank/DDBJ whole genome shotgun (WGS) entry which is preliminary data.</text>
</comment>
<gene>
    <name evidence="3" type="ORF">VNI00_001039</name>
</gene>
<dbReference type="Proteomes" id="UP001383192">
    <property type="component" value="Unassembled WGS sequence"/>
</dbReference>
<dbReference type="EMBL" id="JAYKXP010000003">
    <property type="protein sequence ID" value="KAK7060274.1"/>
    <property type="molecule type" value="Genomic_DNA"/>
</dbReference>
<keyword evidence="2" id="KW-1133">Transmembrane helix</keyword>
<feature type="transmembrane region" description="Helical" evidence="2">
    <location>
        <begin position="169"/>
        <end position="187"/>
    </location>
</feature>
<feature type="region of interest" description="Disordered" evidence="1">
    <location>
        <begin position="1"/>
        <end position="53"/>
    </location>
</feature>
<evidence type="ECO:0000256" key="1">
    <source>
        <dbReference type="SAM" id="MobiDB-lite"/>
    </source>
</evidence>
<accession>A0AAW0E8C5</accession>
<keyword evidence="2" id="KW-0472">Membrane</keyword>
<feature type="transmembrane region" description="Helical" evidence="2">
    <location>
        <begin position="71"/>
        <end position="90"/>
    </location>
</feature>
<keyword evidence="2" id="KW-0812">Transmembrane</keyword>
<feature type="transmembrane region" description="Helical" evidence="2">
    <location>
        <begin position="141"/>
        <end position="163"/>
    </location>
</feature>
<sequence length="188" mass="20708">MEATQREYGQGKNHINDHATNQPTSSVVESEGSRGLVQDPNNSVDNGGQPRSLKTTTPEIQILKRKYMRTITLLVLITAIDISLLFFASAPITDFMQTVTGLRVLLVTSALSALIGIRDLLKLLKENVPVPASIDPSTHRFVAYAWIHLLGVLFPILAGYIVTPEVRRSASHVFLVLLISFSFLVVGW</sequence>
<dbReference type="AlphaFoldDB" id="A0AAW0E8C5"/>